<reference evidence="2 3" key="1">
    <citation type="journal article" date="2014" name="Genome Biol. Evol.">
        <title>Comparative genomics and transcriptomics analyses reveal divergent lifestyle features of nematode endoparasitic fungus Hirsutella minnesotensis.</title>
        <authorList>
            <person name="Lai Y."/>
            <person name="Liu K."/>
            <person name="Zhang X."/>
            <person name="Zhang X."/>
            <person name="Li K."/>
            <person name="Wang N."/>
            <person name="Shu C."/>
            <person name="Wu Y."/>
            <person name="Wang C."/>
            <person name="Bushley K.E."/>
            <person name="Xiang M."/>
            <person name="Liu X."/>
        </authorList>
    </citation>
    <scope>NUCLEOTIDE SEQUENCE [LARGE SCALE GENOMIC DNA]</scope>
    <source>
        <strain evidence="2 3">3608</strain>
    </source>
</reference>
<dbReference type="EMBL" id="KQ030545">
    <property type="protein sequence ID" value="KJZ72545.1"/>
    <property type="molecule type" value="Genomic_DNA"/>
</dbReference>
<feature type="transmembrane region" description="Helical" evidence="1">
    <location>
        <begin position="49"/>
        <end position="70"/>
    </location>
</feature>
<protein>
    <submittedName>
        <fullName evidence="2">Uncharacterized protein</fullName>
    </submittedName>
</protein>
<dbReference type="OrthoDB" id="3501153at2759"/>
<keyword evidence="1" id="KW-0812">Transmembrane</keyword>
<gene>
    <name evidence="2" type="ORF">HIM_08069</name>
</gene>
<proteinExistence type="predicted"/>
<sequence length="241" mass="27249">MLGRLKEAMGFLKPTAMTQQEYSMLSRKEGDGDEFHNIPLTQPKPQRRWLPVAISFVLGLVLTSALASLLSNLGVFRSTAGTRQFPEIRPGYNETTGIPFSWRNGDCGDSPAEAKARGCRFSMVLLAWLPPDCLTEADAEDDELMFGDKDWPYSIKGENVTLDVIRAGDYDIFETSWDWHVTHCLYLWKRFHRLMLDPKLRRDSYSTDYRHTGHCVELVERISGGQLSEPAGGVVKFPVCV</sequence>
<accession>A0A0F7ZMT2</accession>
<dbReference type="PANTHER" id="PTHR35896">
    <property type="entry name" value="IG-LIKE DOMAIN-CONTAINING PROTEIN"/>
    <property type="match status" value="1"/>
</dbReference>
<evidence type="ECO:0000256" key="1">
    <source>
        <dbReference type="SAM" id="Phobius"/>
    </source>
</evidence>
<keyword evidence="3" id="KW-1185">Reference proteome</keyword>
<evidence type="ECO:0000313" key="2">
    <source>
        <dbReference type="EMBL" id="KJZ72545.1"/>
    </source>
</evidence>
<dbReference type="InterPro" id="IPR053008">
    <property type="entry name" value="Phomopsin_biosynth_assoc"/>
</dbReference>
<dbReference type="PANTHER" id="PTHR35896:SF3">
    <property type="entry name" value="MAJOR FACILITATOR SUPERFAMILY TRANSPORTER"/>
    <property type="match status" value="1"/>
</dbReference>
<dbReference type="AlphaFoldDB" id="A0A0F7ZMT2"/>
<evidence type="ECO:0000313" key="3">
    <source>
        <dbReference type="Proteomes" id="UP000054481"/>
    </source>
</evidence>
<name>A0A0F7ZMT2_9HYPO</name>
<keyword evidence="1" id="KW-0472">Membrane</keyword>
<dbReference type="Proteomes" id="UP000054481">
    <property type="component" value="Unassembled WGS sequence"/>
</dbReference>
<organism evidence="2 3">
    <name type="scientific">Hirsutella minnesotensis 3608</name>
    <dbReference type="NCBI Taxonomy" id="1043627"/>
    <lineage>
        <taxon>Eukaryota</taxon>
        <taxon>Fungi</taxon>
        <taxon>Dikarya</taxon>
        <taxon>Ascomycota</taxon>
        <taxon>Pezizomycotina</taxon>
        <taxon>Sordariomycetes</taxon>
        <taxon>Hypocreomycetidae</taxon>
        <taxon>Hypocreales</taxon>
        <taxon>Ophiocordycipitaceae</taxon>
        <taxon>Hirsutella</taxon>
    </lineage>
</organism>
<keyword evidence="1" id="KW-1133">Transmembrane helix</keyword>